<dbReference type="RefSeq" id="WP_142707480.1">
    <property type="nucleotide sequence ID" value="NZ_VIRS01000020.1"/>
</dbReference>
<dbReference type="OrthoDB" id="3311648at2"/>
<evidence type="ECO:0000313" key="2">
    <source>
        <dbReference type="Proteomes" id="UP000317982"/>
    </source>
</evidence>
<dbReference type="Proteomes" id="UP000317982">
    <property type="component" value="Unassembled WGS sequence"/>
</dbReference>
<keyword evidence="2" id="KW-1185">Reference proteome</keyword>
<organism evidence="1 2">
    <name type="scientific">Cryptosporangium phraense</name>
    <dbReference type="NCBI Taxonomy" id="2593070"/>
    <lineage>
        <taxon>Bacteria</taxon>
        <taxon>Bacillati</taxon>
        <taxon>Actinomycetota</taxon>
        <taxon>Actinomycetes</taxon>
        <taxon>Cryptosporangiales</taxon>
        <taxon>Cryptosporangiaceae</taxon>
        <taxon>Cryptosporangium</taxon>
    </lineage>
</organism>
<evidence type="ECO:0000313" key="1">
    <source>
        <dbReference type="EMBL" id="TQS42079.1"/>
    </source>
</evidence>
<dbReference type="AlphaFoldDB" id="A0A545AL79"/>
<name>A0A545AL79_9ACTN</name>
<protein>
    <submittedName>
        <fullName evidence="1">Uncharacterized protein</fullName>
    </submittedName>
</protein>
<proteinExistence type="predicted"/>
<gene>
    <name evidence="1" type="ORF">FL583_26190</name>
</gene>
<sequence>MRIQPRTEIVRLWHALASHTYAKNNWEWGGAEGADSLGDAEQLLSLIYPAQQLASLGVDRPADTAADVLRALDVFGNSQTIPMKLVQAFLEYMRAYRAEDGSPVFSAPARLIADDAPTRDQEELDVVPSYSVSLSVALSALGFIRSFRRQMQRKEANGAVDELEDLASARLTAAMVD</sequence>
<dbReference type="EMBL" id="VIRS01000020">
    <property type="protein sequence ID" value="TQS42079.1"/>
    <property type="molecule type" value="Genomic_DNA"/>
</dbReference>
<dbReference type="InParanoid" id="A0A545AL79"/>
<accession>A0A545AL79</accession>
<reference evidence="1 2" key="1">
    <citation type="submission" date="2019-07" db="EMBL/GenBank/DDBJ databases">
        <title>Cryptosporangium phraense sp. nov., isolated from plant litter.</title>
        <authorList>
            <person name="Suriyachadkun C."/>
        </authorList>
    </citation>
    <scope>NUCLEOTIDE SEQUENCE [LARGE SCALE GENOMIC DNA]</scope>
    <source>
        <strain evidence="1 2">A-T 5661</strain>
    </source>
</reference>
<comment type="caution">
    <text evidence="1">The sequence shown here is derived from an EMBL/GenBank/DDBJ whole genome shotgun (WGS) entry which is preliminary data.</text>
</comment>